<dbReference type="CDD" id="cd12148">
    <property type="entry name" value="fungal_TF_MHR"/>
    <property type="match status" value="1"/>
</dbReference>
<dbReference type="Gene3D" id="4.10.240.10">
    <property type="entry name" value="Zn(2)-C6 fungal-type DNA-binding domain"/>
    <property type="match status" value="1"/>
</dbReference>
<keyword evidence="7" id="KW-1185">Reference proteome</keyword>
<dbReference type="InterPro" id="IPR050613">
    <property type="entry name" value="Sec_Metabolite_Reg"/>
</dbReference>
<organism evidence="6 7">
    <name type="scientific">Calycina marina</name>
    <dbReference type="NCBI Taxonomy" id="1763456"/>
    <lineage>
        <taxon>Eukaryota</taxon>
        <taxon>Fungi</taxon>
        <taxon>Dikarya</taxon>
        <taxon>Ascomycota</taxon>
        <taxon>Pezizomycotina</taxon>
        <taxon>Leotiomycetes</taxon>
        <taxon>Helotiales</taxon>
        <taxon>Pezizellaceae</taxon>
        <taxon>Calycina</taxon>
    </lineage>
</organism>
<dbReference type="OrthoDB" id="2269373at2759"/>
<comment type="caution">
    <text evidence="6">The sequence shown here is derived from an EMBL/GenBank/DDBJ whole genome shotgun (WGS) entry which is preliminary data.</text>
</comment>
<evidence type="ECO:0000256" key="2">
    <source>
        <dbReference type="ARBA" id="ARBA00022723"/>
    </source>
</evidence>
<dbReference type="GO" id="GO:0000981">
    <property type="term" value="F:DNA-binding transcription factor activity, RNA polymerase II-specific"/>
    <property type="evidence" value="ECO:0007669"/>
    <property type="project" value="InterPro"/>
</dbReference>
<evidence type="ECO:0000313" key="7">
    <source>
        <dbReference type="Proteomes" id="UP000887226"/>
    </source>
</evidence>
<dbReference type="Pfam" id="PF04082">
    <property type="entry name" value="Fungal_trans"/>
    <property type="match status" value="1"/>
</dbReference>
<keyword evidence="3" id="KW-0539">Nucleus</keyword>
<feature type="compositionally biased region" description="Polar residues" evidence="4">
    <location>
        <begin position="12"/>
        <end position="23"/>
    </location>
</feature>
<dbReference type="PROSITE" id="PS50048">
    <property type="entry name" value="ZN2_CY6_FUNGAL_2"/>
    <property type="match status" value="1"/>
</dbReference>
<accession>A0A9P7Z0R7</accession>
<evidence type="ECO:0000256" key="1">
    <source>
        <dbReference type="ARBA" id="ARBA00004123"/>
    </source>
</evidence>
<dbReference type="GO" id="GO:0008270">
    <property type="term" value="F:zinc ion binding"/>
    <property type="evidence" value="ECO:0007669"/>
    <property type="project" value="InterPro"/>
</dbReference>
<evidence type="ECO:0000256" key="3">
    <source>
        <dbReference type="ARBA" id="ARBA00023242"/>
    </source>
</evidence>
<gene>
    <name evidence="6" type="ORF">BJ878DRAFT_512830</name>
</gene>
<dbReference type="GO" id="GO:0003677">
    <property type="term" value="F:DNA binding"/>
    <property type="evidence" value="ECO:0007669"/>
    <property type="project" value="InterPro"/>
</dbReference>
<keyword evidence="2" id="KW-0479">Metal-binding</keyword>
<dbReference type="InterPro" id="IPR036864">
    <property type="entry name" value="Zn2-C6_fun-type_DNA-bd_sf"/>
</dbReference>
<dbReference type="InterPro" id="IPR001138">
    <property type="entry name" value="Zn2Cys6_DnaBD"/>
</dbReference>
<dbReference type="SUPFAM" id="SSF57701">
    <property type="entry name" value="Zn2/Cys6 DNA-binding domain"/>
    <property type="match status" value="1"/>
</dbReference>
<name>A0A9P7Z0R7_9HELO</name>
<feature type="region of interest" description="Disordered" evidence="4">
    <location>
        <begin position="1"/>
        <end position="23"/>
    </location>
</feature>
<dbReference type="Proteomes" id="UP000887226">
    <property type="component" value="Unassembled WGS sequence"/>
</dbReference>
<protein>
    <recommendedName>
        <fullName evidence="5">Zn(2)-C6 fungal-type domain-containing protein</fullName>
    </recommendedName>
</protein>
<dbReference type="InterPro" id="IPR007219">
    <property type="entry name" value="XnlR_reg_dom"/>
</dbReference>
<dbReference type="AlphaFoldDB" id="A0A9P7Z0R7"/>
<evidence type="ECO:0000313" key="6">
    <source>
        <dbReference type="EMBL" id="KAG9242972.1"/>
    </source>
</evidence>
<dbReference type="PROSITE" id="PS00463">
    <property type="entry name" value="ZN2_CY6_FUNGAL_1"/>
    <property type="match status" value="1"/>
</dbReference>
<evidence type="ECO:0000259" key="5">
    <source>
        <dbReference type="PROSITE" id="PS50048"/>
    </source>
</evidence>
<feature type="domain" description="Zn(2)-C6 fungal-type" evidence="5">
    <location>
        <begin position="31"/>
        <end position="59"/>
    </location>
</feature>
<dbReference type="SMART" id="SM00906">
    <property type="entry name" value="Fungal_trans"/>
    <property type="match status" value="1"/>
</dbReference>
<dbReference type="EMBL" id="MU254017">
    <property type="protein sequence ID" value="KAG9242972.1"/>
    <property type="molecule type" value="Genomic_DNA"/>
</dbReference>
<dbReference type="GO" id="GO:0005634">
    <property type="term" value="C:nucleus"/>
    <property type="evidence" value="ECO:0007669"/>
    <property type="project" value="UniProtKB-SubCell"/>
</dbReference>
<dbReference type="GO" id="GO:0006351">
    <property type="term" value="P:DNA-templated transcription"/>
    <property type="evidence" value="ECO:0007669"/>
    <property type="project" value="InterPro"/>
</dbReference>
<dbReference type="PANTHER" id="PTHR31001">
    <property type="entry name" value="UNCHARACTERIZED TRANSCRIPTIONAL REGULATORY PROTEIN"/>
    <property type="match status" value="1"/>
</dbReference>
<dbReference type="CDD" id="cd00067">
    <property type="entry name" value="GAL4"/>
    <property type="match status" value="1"/>
</dbReference>
<proteinExistence type="predicted"/>
<comment type="subcellular location">
    <subcellularLocation>
        <location evidence="1">Nucleus</location>
    </subcellularLocation>
</comment>
<dbReference type="SMART" id="SM00066">
    <property type="entry name" value="GAL4"/>
    <property type="match status" value="1"/>
</dbReference>
<dbReference type="Pfam" id="PF00172">
    <property type="entry name" value="Zn_clus"/>
    <property type="match status" value="1"/>
</dbReference>
<reference evidence="6" key="1">
    <citation type="journal article" date="2021" name="IMA Fungus">
        <title>Genomic characterization of three marine fungi, including Emericellopsis atlantica sp. nov. with signatures of a generalist lifestyle and marine biomass degradation.</title>
        <authorList>
            <person name="Hagestad O.C."/>
            <person name="Hou L."/>
            <person name="Andersen J.H."/>
            <person name="Hansen E.H."/>
            <person name="Altermark B."/>
            <person name="Li C."/>
            <person name="Kuhnert E."/>
            <person name="Cox R.J."/>
            <person name="Crous P.W."/>
            <person name="Spatafora J.W."/>
            <person name="Lail K."/>
            <person name="Amirebrahimi M."/>
            <person name="Lipzen A."/>
            <person name="Pangilinan J."/>
            <person name="Andreopoulos W."/>
            <person name="Hayes R.D."/>
            <person name="Ng V."/>
            <person name="Grigoriev I.V."/>
            <person name="Jackson S.A."/>
            <person name="Sutton T.D.S."/>
            <person name="Dobson A.D.W."/>
            <person name="Rama T."/>
        </authorList>
    </citation>
    <scope>NUCLEOTIDE SEQUENCE</scope>
    <source>
        <strain evidence="6">TRa3180A</strain>
    </source>
</reference>
<evidence type="ECO:0000256" key="4">
    <source>
        <dbReference type="SAM" id="MobiDB-lite"/>
    </source>
</evidence>
<sequence>MEAKALLANPAPISTSTSIPRSQASHPRQLSCVLCAQRRVKCNKQLPCSNCMKAGVECSPTIPKKPQRRPRRKDGVEENLLARCKRYERLLLRYGATKKVLENGDASHSMKSYDFKVMSIGAPLSQSETDTMIPHLNVEIGGNSLWATLSDEILEIPDEDLLEATPEVTHINDNDINFLFGSYPIRANFVLPHPKPVVIFQLWQAFVDNVNPITKIIHVPTLQKQILEAVGDLESISHTLEALLFSIYTMAINSMSNEECLSKASEPKDVLLPRFKDATQRAMSTAGLVKTVDVDLLRAFVLYTSCVRSDFDSSHLCIYTGMAVRMGHRLGLHREHILNKGSIFEAEMGRRLWWYIITMDLHIGSCAEVVTFSPQSWDTRIPANVNDGSLVPDMREMPAEYSGITEMCMMLIKCEATNLMLEHPVLNGTPRYFTNPDVPITDKQAIIDDFRSTMHKKFLQYLDPCIPFHEICRSAAAGILARLELMSLHPRQYKDRATRLTPEQQRRLFNLCLSLTTDDNKYHSNKDLVKFDWSFKRFQIDAFVYMIHHLQSECTGLIADTAWPQIFSLLDNHKCFISSKTTLYTAARKLLLKSWQARENAYAQRGQTLPEGSPPAVIATLRSLQPAGTLGVYPSSLSFESMPLQREQQVDMQFNLGSFDFSKGFIDTPMKFDANDIDWNMWGDFTLGSNVYQ</sequence>
<dbReference type="PANTHER" id="PTHR31001:SF85">
    <property type="entry name" value="ZN(II)2CYS6 TRANSCRIPTION FACTOR (EUROFUNG)"/>
    <property type="match status" value="1"/>
</dbReference>